<reference evidence="1 2" key="1">
    <citation type="journal article" date="2013" name="Genome Biol. Evol.">
        <title>Genomes of Stigonematalean cyanobacteria (subsection V) and the evolution of oxygenic photosynthesis from prokaryotes to plastids.</title>
        <authorList>
            <person name="Dagan T."/>
            <person name="Roettger M."/>
            <person name="Stucken K."/>
            <person name="Landan G."/>
            <person name="Koch R."/>
            <person name="Major P."/>
            <person name="Gould S.B."/>
            <person name="Goremykin V.V."/>
            <person name="Rippka R."/>
            <person name="Tandeau de Marsac N."/>
            <person name="Gugger M."/>
            <person name="Lockhart P.J."/>
            <person name="Allen J.F."/>
            <person name="Brune I."/>
            <person name="Maus I."/>
            <person name="Puhler A."/>
            <person name="Martin W.F."/>
        </authorList>
    </citation>
    <scope>NUCLEOTIDE SEQUENCE [LARGE SCALE GENOMIC DNA]</scope>
    <source>
        <strain evidence="1 2">PCC 7110</strain>
    </source>
</reference>
<dbReference type="AlphaFoldDB" id="A0A139X7M9"/>
<dbReference type="RefSeq" id="WP_017740012.1">
    <property type="nucleotide sequence ID" value="NZ_KQ976354.1"/>
</dbReference>
<comment type="caution">
    <text evidence="1">The sequence shown here is derived from an EMBL/GenBank/DDBJ whole genome shotgun (WGS) entry which is preliminary data.</text>
</comment>
<organism evidence="1 2">
    <name type="scientific">Scytonema hofmannii PCC 7110</name>
    <dbReference type="NCBI Taxonomy" id="128403"/>
    <lineage>
        <taxon>Bacteria</taxon>
        <taxon>Bacillati</taxon>
        <taxon>Cyanobacteriota</taxon>
        <taxon>Cyanophyceae</taxon>
        <taxon>Nostocales</taxon>
        <taxon>Scytonemataceae</taxon>
        <taxon>Scytonema</taxon>
    </lineage>
</organism>
<dbReference type="EMBL" id="ANNX02000026">
    <property type="protein sequence ID" value="KYC40707.1"/>
    <property type="molecule type" value="Genomic_DNA"/>
</dbReference>
<name>A0A139X7M9_9CYAN</name>
<gene>
    <name evidence="1" type="ORF">WA1_24000</name>
</gene>
<evidence type="ECO:0000313" key="1">
    <source>
        <dbReference type="EMBL" id="KYC40707.1"/>
    </source>
</evidence>
<keyword evidence="2" id="KW-1185">Reference proteome</keyword>
<proteinExistence type="predicted"/>
<evidence type="ECO:0000313" key="2">
    <source>
        <dbReference type="Proteomes" id="UP000076925"/>
    </source>
</evidence>
<sequence length="90" mass="10627">MKYIIEKEKSNTGLVFSITPDADVYYYNLELHSAINQTLIKLEKYDLLEDEIVEEHYLSLENLKFSKKIGKRLKNVILRLIEKYSTISVE</sequence>
<protein>
    <submittedName>
        <fullName evidence="1">Uncharacterized protein</fullName>
    </submittedName>
</protein>
<dbReference type="Proteomes" id="UP000076925">
    <property type="component" value="Unassembled WGS sequence"/>
</dbReference>
<accession>A0A139X7M9</accession>